<reference evidence="3" key="2">
    <citation type="journal article" date="2017" name="Nat. Plants">
        <title>The Aegilops tauschii genome reveals multiple impacts of transposons.</title>
        <authorList>
            <person name="Zhao G."/>
            <person name="Zou C."/>
            <person name="Li K."/>
            <person name="Wang K."/>
            <person name="Li T."/>
            <person name="Gao L."/>
            <person name="Zhang X."/>
            <person name="Wang H."/>
            <person name="Yang Z."/>
            <person name="Liu X."/>
            <person name="Jiang W."/>
            <person name="Mao L."/>
            <person name="Kong X."/>
            <person name="Jiao Y."/>
            <person name="Jia J."/>
        </authorList>
    </citation>
    <scope>NUCLEOTIDE SEQUENCE [LARGE SCALE GENOMIC DNA]</scope>
    <source>
        <strain evidence="3">cv. AL8/78</strain>
    </source>
</reference>
<dbReference type="Proteomes" id="UP000015105">
    <property type="component" value="Chromosome 6D"/>
</dbReference>
<reference evidence="3" key="1">
    <citation type="journal article" date="2014" name="Science">
        <title>Ancient hybridizations among the ancestral genomes of bread wheat.</title>
        <authorList>
            <consortium name="International Wheat Genome Sequencing Consortium,"/>
            <person name="Marcussen T."/>
            <person name="Sandve S.R."/>
            <person name="Heier L."/>
            <person name="Spannagl M."/>
            <person name="Pfeifer M."/>
            <person name="Jakobsen K.S."/>
            <person name="Wulff B.B."/>
            <person name="Steuernagel B."/>
            <person name="Mayer K.F."/>
            <person name="Olsen O.A."/>
        </authorList>
    </citation>
    <scope>NUCLEOTIDE SEQUENCE [LARGE SCALE GENOMIC DNA]</scope>
    <source>
        <strain evidence="3">cv. AL8/78</strain>
    </source>
</reference>
<reference evidence="2" key="4">
    <citation type="submission" date="2019-03" db="UniProtKB">
        <authorList>
            <consortium name="EnsemblPlants"/>
        </authorList>
    </citation>
    <scope>IDENTIFICATION</scope>
</reference>
<reference evidence="2" key="5">
    <citation type="journal article" date="2021" name="G3 (Bethesda)">
        <title>Aegilops tauschii genome assembly Aet v5.0 features greater sequence contiguity and improved annotation.</title>
        <authorList>
            <person name="Wang L."/>
            <person name="Zhu T."/>
            <person name="Rodriguez J.C."/>
            <person name="Deal K.R."/>
            <person name="Dubcovsky J."/>
            <person name="McGuire P.E."/>
            <person name="Lux T."/>
            <person name="Spannagl M."/>
            <person name="Mayer K.F.X."/>
            <person name="Baldrich P."/>
            <person name="Meyers B.C."/>
            <person name="Huo N."/>
            <person name="Gu Y.Q."/>
            <person name="Zhou H."/>
            <person name="Devos K.M."/>
            <person name="Bennetzen J.L."/>
            <person name="Unver T."/>
            <person name="Budak H."/>
            <person name="Gulick P.J."/>
            <person name="Galiba G."/>
            <person name="Kalapos B."/>
            <person name="Nelson D.R."/>
            <person name="Li P."/>
            <person name="You F.M."/>
            <person name="Luo M.C."/>
            <person name="Dvorak J."/>
        </authorList>
    </citation>
    <scope>NUCLEOTIDE SEQUENCE [LARGE SCALE GENOMIC DNA]</scope>
    <source>
        <strain evidence="2">cv. AL8/78</strain>
    </source>
</reference>
<evidence type="ECO:0000256" key="1">
    <source>
        <dbReference type="SAM" id="Phobius"/>
    </source>
</evidence>
<dbReference type="Gramene" id="AET6Gv20298800.1">
    <property type="protein sequence ID" value="AET6Gv20298800.1"/>
    <property type="gene ID" value="AET6Gv20298800"/>
</dbReference>
<evidence type="ECO:0000313" key="2">
    <source>
        <dbReference type="EnsemblPlants" id="AET6Gv20298800.1"/>
    </source>
</evidence>
<proteinExistence type="predicted"/>
<accession>A0A453NAV1</accession>
<sequence length="57" mass="6731">MWWRGMKMRRTMLRISSCPRLLMWGVTTIDIRHVGVVLAILKMDVYMIFSCGLLRST</sequence>
<feature type="transmembrane region" description="Helical" evidence="1">
    <location>
        <begin position="21"/>
        <end position="41"/>
    </location>
</feature>
<dbReference type="EnsemblPlants" id="AET6Gv20298800.1">
    <property type="protein sequence ID" value="AET6Gv20298800.1"/>
    <property type="gene ID" value="AET6Gv20298800"/>
</dbReference>
<reference evidence="2" key="3">
    <citation type="journal article" date="2017" name="Nature">
        <title>Genome sequence of the progenitor of the wheat D genome Aegilops tauschii.</title>
        <authorList>
            <person name="Luo M.C."/>
            <person name="Gu Y.Q."/>
            <person name="Puiu D."/>
            <person name="Wang H."/>
            <person name="Twardziok S.O."/>
            <person name="Deal K.R."/>
            <person name="Huo N."/>
            <person name="Zhu T."/>
            <person name="Wang L."/>
            <person name="Wang Y."/>
            <person name="McGuire P.E."/>
            <person name="Liu S."/>
            <person name="Long H."/>
            <person name="Ramasamy R.K."/>
            <person name="Rodriguez J.C."/>
            <person name="Van S.L."/>
            <person name="Yuan L."/>
            <person name="Wang Z."/>
            <person name="Xia Z."/>
            <person name="Xiao L."/>
            <person name="Anderson O.D."/>
            <person name="Ouyang S."/>
            <person name="Liang Y."/>
            <person name="Zimin A.V."/>
            <person name="Pertea G."/>
            <person name="Qi P."/>
            <person name="Bennetzen J.L."/>
            <person name="Dai X."/>
            <person name="Dawson M.W."/>
            <person name="Muller H.G."/>
            <person name="Kugler K."/>
            <person name="Rivarola-Duarte L."/>
            <person name="Spannagl M."/>
            <person name="Mayer K.F.X."/>
            <person name="Lu F.H."/>
            <person name="Bevan M.W."/>
            <person name="Leroy P."/>
            <person name="Li P."/>
            <person name="You F.M."/>
            <person name="Sun Q."/>
            <person name="Liu Z."/>
            <person name="Lyons E."/>
            <person name="Wicker T."/>
            <person name="Salzberg S.L."/>
            <person name="Devos K.M."/>
            <person name="Dvorak J."/>
        </authorList>
    </citation>
    <scope>NUCLEOTIDE SEQUENCE [LARGE SCALE GENOMIC DNA]</scope>
    <source>
        <strain evidence="2">cv. AL8/78</strain>
    </source>
</reference>
<name>A0A453NAV1_AEGTS</name>
<dbReference type="AlphaFoldDB" id="A0A453NAV1"/>
<keyword evidence="1" id="KW-0812">Transmembrane</keyword>
<keyword evidence="1" id="KW-1133">Transmembrane helix</keyword>
<organism evidence="2 3">
    <name type="scientific">Aegilops tauschii subsp. strangulata</name>
    <name type="common">Goatgrass</name>
    <dbReference type="NCBI Taxonomy" id="200361"/>
    <lineage>
        <taxon>Eukaryota</taxon>
        <taxon>Viridiplantae</taxon>
        <taxon>Streptophyta</taxon>
        <taxon>Embryophyta</taxon>
        <taxon>Tracheophyta</taxon>
        <taxon>Spermatophyta</taxon>
        <taxon>Magnoliopsida</taxon>
        <taxon>Liliopsida</taxon>
        <taxon>Poales</taxon>
        <taxon>Poaceae</taxon>
        <taxon>BOP clade</taxon>
        <taxon>Pooideae</taxon>
        <taxon>Triticodae</taxon>
        <taxon>Triticeae</taxon>
        <taxon>Triticinae</taxon>
        <taxon>Aegilops</taxon>
    </lineage>
</organism>
<keyword evidence="3" id="KW-1185">Reference proteome</keyword>
<keyword evidence="1" id="KW-0472">Membrane</keyword>
<evidence type="ECO:0000313" key="3">
    <source>
        <dbReference type="Proteomes" id="UP000015105"/>
    </source>
</evidence>
<protein>
    <submittedName>
        <fullName evidence="2">Uncharacterized protein</fullName>
    </submittedName>
</protein>